<dbReference type="PANTHER" id="PTHR23088">
    <property type="entry name" value="NITRILASE-RELATED"/>
    <property type="match status" value="1"/>
</dbReference>
<gene>
    <name evidence="3" type="ORF">ABCS64_01525</name>
</gene>
<keyword evidence="1 3" id="KW-0378">Hydrolase</keyword>
<dbReference type="EMBL" id="JBEUWX010000001">
    <property type="protein sequence ID" value="MFA9949018.1"/>
    <property type="molecule type" value="Genomic_DNA"/>
</dbReference>
<dbReference type="PANTHER" id="PTHR23088:SF27">
    <property type="entry name" value="DEAMINATED GLUTATHIONE AMIDASE"/>
    <property type="match status" value="1"/>
</dbReference>
<accession>A0ABV4UC17</accession>
<feature type="domain" description="CN hydrolase" evidence="2">
    <location>
        <begin position="19"/>
        <end position="264"/>
    </location>
</feature>
<proteinExistence type="predicted"/>
<dbReference type="InterPro" id="IPR003010">
    <property type="entry name" value="C-N_Hydrolase"/>
</dbReference>
<evidence type="ECO:0000313" key="3">
    <source>
        <dbReference type="EMBL" id="MFA9949018.1"/>
    </source>
</evidence>
<sequence length="282" mass="30867">MPHMNEGAGAATTDATVKFRLAAIQMVSTPRVDENLAVADRLLAEAAAQGARLAVLPEYFAVMGMRERDKLALREPDGRGVIQDFLREAARRHGLWLVGGSLPLAASHPDKVLNTCLVFNPQGERVARYDKIHLFGFEQNGERYDESASIEAGRQPVAFEAPCGRVGLSICYDLRFPELYRRLGVVSLIVVPAAFTETTGRAHWEVLLRARAIENQCYVLAAAQGGQHENGRETHGNSLLIDPWGVTLARRDKGEGVVVGDLDPARLADVRASLPALQHRVM</sequence>
<evidence type="ECO:0000313" key="4">
    <source>
        <dbReference type="Proteomes" id="UP001574673"/>
    </source>
</evidence>
<organism evidence="3 4">
    <name type="scientific">Dentiradicibacter hellwigii</name>
    <dbReference type="NCBI Taxonomy" id="3149053"/>
    <lineage>
        <taxon>Bacteria</taxon>
        <taxon>Pseudomonadati</taxon>
        <taxon>Pseudomonadota</taxon>
        <taxon>Betaproteobacteria</taxon>
        <taxon>Rhodocyclales</taxon>
        <taxon>Rhodocyclaceae</taxon>
        <taxon>Dentiradicibacter</taxon>
    </lineage>
</organism>
<dbReference type="PROSITE" id="PS50263">
    <property type="entry name" value="CN_HYDROLASE"/>
    <property type="match status" value="1"/>
</dbReference>
<keyword evidence="4" id="KW-1185">Reference proteome</keyword>
<evidence type="ECO:0000259" key="2">
    <source>
        <dbReference type="PROSITE" id="PS50263"/>
    </source>
</evidence>
<dbReference type="RefSeq" id="WP_418890178.1">
    <property type="nucleotide sequence ID" value="NZ_JBEUWX010000001.1"/>
</dbReference>
<dbReference type="Gene3D" id="3.60.110.10">
    <property type="entry name" value="Carbon-nitrogen hydrolase"/>
    <property type="match status" value="1"/>
</dbReference>
<evidence type="ECO:0000256" key="1">
    <source>
        <dbReference type="ARBA" id="ARBA00022801"/>
    </source>
</evidence>
<dbReference type="InterPro" id="IPR036526">
    <property type="entry name" value="C-N_Hydrolase_sf"/>
</dbReference>
<reference evidence="4" key="1">
    <citation type="submission" date="2024-06" db="EMBL/GenBank/DDBJ databases">
        <title>Radixoralia hellwigii gen. nov., sp nov., isolated from a root canal in the human oral cavity.</title>
        <authorList>
            <person name="Bartsch S."/>
            <person name="Wittmer A."/>
            <person name="Schulz A.-K."/>
            <person name="Neumann-Schaal M."/>
            <person name="Wolf J."/>
            <person name="Gronow S."/>
            <person name="Tennert C."/>
            <person name="Haecker G."/>
            <person name="Cieplik F."/>
            <person name="Al-Ahmad A."/>
        </authorList>
    </citation>
    <scope>NUCLEOTIDE SEQUENCE [LARGE SCALE GENOMIC DNA]</scope>
    <source>
        <strain evidence="4">Wk13</strain>
    </source>
</reference>
<name>A0ABV4UC17_9RHOO</name>
<dbReference type="CDD" id="cd07572">
    <property type="entry name" value="nit"/>
    <property type="match status" value="1"/>
</dbReference>
<protein>
    <submittedName>
        <fullName evidence="3">Carbon-nitrogen hydrolase family protein</fullName>
    </submittedName>
</protein>
<dbReference type="Pfam" id="PF00795">
    <property type="entry name" value="CN_hydrolase"/>
    <property type="match status" value="1"/>
</dbReference>
<comment type="caution">
    <text evidence="3">The sequence shown here is derived from an EMBL/GenBank/DDBJ whole genome shotgun (WGS) entry which is preliminary data.</text>
</comment>
<dbReference type="InterPro" id="IPR045254">
    <property type="entry name" value="Nit1/2_C-N_Hydrolase"/>
</dbReference>
<dbReference type="Proteomes" id="UP001574673">
    <property type="component" value="Unassembled WGS sequence"/>
</dbReference>
<dbReference type="SUPFAM" id="SSF56317">
    <property type="entry name" value="Carbon-nitrogen hydrolase"/>
    <property type="match status" value="1"/>
</dbReference>
<dbReference type="GO" id="GO:0016787">
    <property type="term" value="F:hydrolase activity"/>
    <property type="evidence" value="ECO:0007669"/>
    <property type="project" value="UniProtKB-KW"/>
</dbReference>